<proteinExistence type="predicted"/>
<evidence type="ECO:0000313" key="5">
    <source>
        <dbReference type="Proteomes" id="UP000198796"/>
    </source>
</evidence>
<gene>
    <name evidence="4" type="ORF">SAMN05421688_2375</name>
</gene>
<keyword evidence="4" id="KW-0378">Hydrolase</keyword>
<feature type="signal peptide" evidence="1">
    <location>
        <begin position="1"/>
        <end position="19"/>
    </location>
</feature>
<dbReference type="InterPro" id="IPR007863">
    <property type="entry name" value="Peptidase_M16_C"/>
</dbReference>
<dbReference type="PANTHER" id="PTHR11851">
    <property type="entry name" value="METALLOPROTEASE"/>
    <property type="match status" value="1"/>
</dbReference>
<evidence type="ECO:0000259" key="3">
    <source>
        <dbReference type="Pfam" id="PF05193"/>
    </source>
</evidence>
<dbReference type="Gene3D" id="3.30.830.10">
    <property type="entry name" value="Metalloenzyme, LuxS/M16 peptidase-like"/>
    <property type="match status" value="2"/>
</dbReference>
<dbReference type="InterPro" id="IPR011249">
    <property type="entry name" value="Metalloenz_LuxS/M16"/>
</dbReference>
<dbReference type="GO" id="GO:0046872">
    <property type="term" value="F:metal ion binding"/>
    <property type="evidence" value="ECO:0007669"/>
    <property type="project" value="InterPro"/>
</dbReference>
<feature type="domain" description="Peptidase M16 N-terminal" evidence="2">
    <location>
        <begin position="39"/>
        <end position="177"/>
    </location>
</feature>
<organism evidence="4 5">
    <name type="scientific">Poseidonocella pacifica</name>
    <dbReference type="NCBI Taxonomy" id="871651"/>
    <lineage>
        <taxon>Bacteria</taxon>
        <taxon>Pseudomonadati</taxon>
        <taxon>Pseudomonadota</taxon>
        <taxon>Alphaproteobacteria</taxon>
        <taxon>Rhodobacterales</taxon>
        <taxon>Roseobacteraceae</taxon>
        <taxon>Poseidonocella</taxon>
    </lineage>
</organism>
<dbReference type="Proteomes" id="UP000198796">
    <property type="component" value="Unassembled WGS sequence"/>
</dbReference>
<evidence type="ECO:0000313" key="4">
    <source>
        <dbReference type="EMBL" id="SFB01355.1"/>
    </source>
</evidence>
<feature type="chain" id="PRO_5011452447" evidence="1">
    <location>
        <begin position="20"/>
        <end position="433"/>
    </location>
</feature>
<feature type="domain" description="Peptidase M16 C-terminal" evidence="3">
    <location>
        <begin position="187"/>
        <end position="361"/>
    </location>
</feature>
<dbReference type="AlphaFoldDB" id="A0A1I0XJZ9"/>
<sequence length="433" mass="46464">MIRFALTLLAFAAALPARAEVNIQEVTSPGGITAWLVEEPSIPFLSLEIRFSGGSSLDAEGKRGATNLMTALLEEGAGELDARAFSETRDGLAASFGFSAYDDALSVSARMLTENRPEAIALLETALTEPRFDGDAIERVRAQVLSNIRSSEKDPDDIAGKTFDRLAFGDHPYGSDRSGTVESVSALTRDDLLAAKHRVMARDRIYVAAVGDITAEELGPLLDDLLGGLPETGAPMPDHVDVALTGGTTVVDFPTPQSVALFGHLGMKRDDPDFFAAYIVNTILGGSNFESRLMTEVRENRGLTYGIYSYLVPKDYAELVMGSVSSANDRIAEAVEVTRQVWADMAENGVTAEELAAAKTYLTGAYPLRFDGNGPIADILVGMQMQNLPIDYAATRNDKVNAVTLEEANRVASELLRPESLHFVVVGQPEGAI</sequence>
<dbReference type="EMBL" id="FOJU01000003">
    <property type="protein sequence ID" value="SFB01355.1"/>
    <property type="molecule type" value="Genomic_DNA"/>
</dbReference>
<reference evidence="4 5" key="1">
    <citation type="submission" date="2016-10" db="EMBL/GenBank/DDBJ databases">
        <authorList>
            <person name="de Groot N.N."/>
        </authorList>
    </citation>
    <scope>NUCLEOTIDE SEQUENCE [LARGE SCALE GENOMIC DNA]</scope>
    <source>
        <strain evidence="4 5">DSM 29316</strain>
    </source>
</reference>
<evidence type="ECO:0000256" key="1">
    <source>
        <dbReference type="SAM" id="SignalP"/>
    </source>
</evidence>
<dbReference type="GO" id="GO:0006508">
    <property type="term" value="P:proteolysis"/>
    <property type="evidence" value="ECO:0007669"/>
    <property type="project" value="UniProtKB-KW"/>
</dbReference>
<dbReference type="RefSeq" id="WP_092064926.1">
    <property type="nucleotide sequence ID" value="NZ_FOJU01000003.1"/>
</dbReference>
<dbReference type="Pfam" id="PF00675">
    <property type="entry name" value="Peptidase_M16"/>
    <property type="match status" value="1"/>
</dbReference>
<keyword evidence="4" id="KW-0645">Protease</keyword>
<dbReference type="Pfam" id="PF05193">
    <property type="entry name" value="Peptidase_M16_C"/>
    <property type="match status" value="1"/>
</dbReference>
<dbReference type="PANTHER" id="PTHR11851:SF224">
    <property type="entry name" value="PROCESSING PROTEASE"/>
    <property type="match status" value="1"/>
</dbReference>
<accession>A0A1I0XJZ9</accession>
<dbReference type="SUPFAM" id="SSF63411">
    <property type="entry name" value="LuxS/MPP-like metallohydrolase"/>
    <property type="match status" value="2"/>
</dbReference>
<keyword evidence="5" id="KW-1185">Reference proteome</keyword>
<name>A0A1I0XJZ9_9RHOB</name>
<keyword evidence="1" id="KW-0732">Signal</keyword>
<dbReference type="InterPro" id="IPR011765">
    <property type="entry name" value="Pept_M16_N"/>
</dbReference>
<dbReference type="STRING" id="871651.SAMN05421688_2375"/>
<evidence type="ECO:0000259" key="2">
    <source>
        <dbReference type="Pfam" id="PF00675"/>
    </source>
</evidence>
<protein>
    <submittedName>
        <fullName evidence="4">Zinc protease</fullName>
    </submittedName>
</protein>
<dbReference type="GO" id="GO:0008233">
    <property type="term" value="F:peptidase activity"/>
    <property type="evidence" value="ECO:0007669"/>
    <property type="project" value="UniProtKB-KW"/>
</dbReference>
<dbReference type="InterPro" id="IPR050361">
    <property type="entry name" value="MPP/UQCRC_Complex"/>
</dbReference>
<dbReference type="OrthoDB" id="9811314at2"/>